<dbReference type="OrthoDB" id="24878at2157"/>
<dbReference type="GO" id="GO:0008270">
    <property type="term" value="F:zinc ion binding"/>
    <property type="evidence" value="ECO:0007669"/>
    <property type="project" value="InterPro"/>
</dbReference>
<evidence type="ECO:0000256" key="1">
    <source>
        <dbReference type="ARBA" id="ARBA00006217"/>
    </source>
</evidence>
<dbReference type="AlphaFoldDB" id="M1XKD1"/>
<comment type="catalytic activity">
    <reaction evidence="6">
        <text>hydrogencarbonate + H(+) = CO2 + H2O</text>
        <dbReference type="Rhea" id="RHEA:10748"/>
        <dbReference type="ChEBI" id="CHEBI:15377"/>
        <dbReference type="ChEBI" id="CHEBI:15378"/>
        <dbReference type="ChEBI" id="CHEBI:16526"/>
        <dbReference type="ChEBI" id="CHEBI:17544"/>
        <dbReference type="EC" id="4.2.1.1"/>
    </reaction>
</comment>
<organism evidence="8 9">
    <name type="scientific">Natronomonas moolapensis (strain DSM 18674 / CECT 7526 / JCM 14361 / 8.8.11)</name>
    <dbReference type="NCBI Taxonomy" id="268739"/>
    <lineage>
        <taxon>Archaea</taxon>
        <taxon>Methanobacteriati</taxon>
        <taxon>Methanobacteriota</taxon>
        <taxon>Stenosarchaea group</taxon>
        <taxon>Halobacteria</taxon>
        <taxon>Halobacteriales</taxon>
        <taxon>Natronomonadaceae</taxon>
        <taxon>Natronomonas</taxon>
    </lineage>
</organism>
<accession>M1XKD1</accession>
<evidence type="ECO:0000256" key="2">
    <source>
        <dbReference type="ARBA" id="ARBA00012925"/>
    </source>
</evidence>
<feature type="binding site" evidence="7">
    <location>
        <position position="104"/>
    </location>
    <ligand>
        <name>Zn(2+)</name>
        <dbReference type="ChEBI" id="CHEBI:29105"/>
    </ligand>
</feature>
<dbReference type="STRING" id="268739.Nmlp_1476"/>
<keyword evidence="3 7" id="KW-0479">Metal-binding</keyword>
<evidence type="ECO:0000256" key="3">
    <source>
        <dbReference type="ARBA" id="ARBA00022723"/>
    </source>
</evidence>
<keyword evidence="9" id="KW-1185">Reference proteome</keyword>
<dbReference type="SUPFAM" id="SSF53056">
    <property type="entry name" value="beta-carbonic anhydrase, cab"/>
    <property type="match status" value="1"/>
</dbReference>
<dbReference type="InterPro" id="IPR001765">
    <property type="entry name" value="Carbonic_anhydrase"/>
</dbReference>
<evidence type="ECO:0000313" key="9">
    <source>
        <dbReference type="Proteomes" id="UP000011867"/>
    </source>
</evidence>
<dbReference type="EC" id="4.2.1.1" evidence="2"/>
<dbReference type="SMART" id="SM00947">
    <property type="entry name" value="Pro_CA"/>
    <property type="match status" value="1"/>
</dbReference>
<feature type="binding site" evidence="7">
    <location>
        <position position="101"/>
    </location>
    <ligand>
        <name>Zn(2+)</name>
        <dbReference type="ChEBI" id="CHEBI:29105"/>
    </ligand>
</feature>
<sequence>MPDTTLVDLLEGNTRHVESLSKTHFDTVQSEQRPAVVSVCCSDSRVPQEGMWDVEEPGWLFTAGNIGNQVRECVGDTHVVSGDVLYPLRFTDTDVAVVVGHTGCGAVTAALRRTRSDDPKPLPAGVEVRVRSLLPVVESGLADDRVDPEADARLVDQLVEYNVDRQVEFLREDDSVPDSTSVLGFVYDFQGVYGESRGRCYLLNRDGETAPEALRAAVPERFEDRVRRLLE</sequence>
<evidence type="ECO:0000256" key="7">
    <source>
        <dbReference type="PIRSR" id="PIRSR601765-2"/>
    </source>
</evidence>
<dbReference type="GeneID" id="14652439"/>
<proteinExistence type="inferred from homology"/>
<dbReference type="EMBL" id="HF582854">
    <property type="protein sequence ID" value="CCQ35678.1"/>
    <property type="molecule type" value="Genomic_DNA"/>
</dbReference>
<comment type="cofactor">
    <cofactor evidence="7">
        <name>Zn(2+)</name>
        <dbReference type="ChEBI" id="CHEBI:29105"/>
    </cofactor>
    <text evidence="7">Binds 1 zinc ion per subunit.</text>
</comment>
<gene>
    <name evidence="8" type="primary">cynT</name>
    <name evidence="8" type="ordered locus">Nmlp_1476</name>
</gene>
<evidence type="ECO:0000256" key="5">
    <source>
        <dbReference type="ARBA" id="ARBA00023239"/>
    </source>
</evidence>
<reference evidence="8 9" key="1">
    <citation type="journal article" date="2013" name="Genome Announc.">
        <title>Genome of the haloarchaeon Natronomonas moolapensis, a neutrophilic member of a previously haloalkaliphilic genus.</title>
        <authorList>
            <person name="Dyall-Smith M.L."/>
            <person name="Pfeiffer F."/>
            <person name="Oberwinkler T."/>
            <person name="Klee K."/>
            <person name="Rampp M."/>
            <person name="Palm P."/>
            <person name="Gross K."/>
            <person name="Schuster S.C."/>
            <person name="Oesterhelt D."/>
        </authorList>
    </citation>
    <scope>NUCLEOTIDE SEQUENCE [LARGE SCALE GENOMIC DNA]</scope>
    <source>
        <strain evidence="9">DSM 18674 / JCM 14361 / 8.8.11</strain>
    </source>
</reference>
<name>M1XKD1_NATM8</name>
<dbReference type="Pfam" id="PF00484">
    <property type="entry name" value="Pro_CA"/>
    <property type="match status" value="1"/>
</dbReference>
<dbReference type="RefSeq" id="WP_015408521.1">
    <property type="nucleotide sequence ID" value="NC_020388.1"/>
</dbReference>
<dbReference type="eggNOG" id="arCOG02860">
    <property type="taxonomic scope" value="Archaea"/>
</dbReference>
<feature type="binding site" evidence="7">
    <location>
        <position position="41"/>
    </location>
    <ligand>
        <name>Zn(2+)</name>
        <dbReference type="ChEBI" id="CHEBI:29105"/>
    </ligand>
</feature>
<comment type="similarity">
    <text evidence="1">Belongs to the beta-class carbonic anhydrase family.</text>
</comment>
<dbReference type="HOGENOM" id="CLU_053879_6_0_2"/>
<dbReference type="Proteomes" id="UP000011867">
    <property type="component" value="Chromosome"/>
</dbReference>
<evidence type="ECO:0000256" key="6">
    <source>
        <dbReference type="ARBA" id="ARBA00048348"/>
    </source>
</evidence>
<dbReference type="KEGG" id="nmo:Nmlp_1476"/>
<keyword evidence="4 7" id="KW-0862">Zinc</keyword>
<evidence type="ECO:0000313" key="8">
    <source>
        <dbReference type="EMBL" id="CCQ35678.1"/>
    </source>
</evidence>
<evidence type="ECO:0000256" key="4">
    <source>
        <dbReference type="ARBA" id="ARBA00022833"/>
    </source>
</evidence>
<keyword evidence="5 8" id="KW-0456">Lyase</keyword>
<protein>
    <recommendedName>
        <fullName evidence="2">carbonic anhydrase</fullName>
        <ecNumber evidence="2">4.2.1.1</ecNumber>
    </recommendedName>
</protein>
<dbReference type="Gene3D" id="3.40.1050.10">
    <property type="entry name" value="Carbonic anhydrase"/>
    <property type="match status" value="1"/>
</dbReference>
<dbReference type="PANTHER" id="PTHR11002">
    <property type="entry name" value="CARBONIC ANHYDRASE"/>
    <property type="match status" value="1"/>
</dbReference>
<dbReference type="InterPro" id="IPR036874">
    <property type="entry name" value="Carbonic_anhydrase_sf"/>
</dbReference>
<dbReference type="GO" id="GO:0004089">
    <property type="term" value="F:carbonate dehydratase activity"/>
    <property type="evidence" value="ECO:0007669"/>
    <property type="project" value="UniProtKB-EC"/>
</dbReference>
<dbReference type="PANTHER" id="PTHR11002:SF76">
    <property type="entry name" value="CARBONIC ANHYDRASE"/>
    <property type="match status" value="1"/>
</dbReference>